<proteinExistence type="predicted"/>
<dbReference type="Proteomes" id="UP001162029">
    <property type="component" value="Unassembled WGS sequence"/>
</dbReference>
<evidence type="ECO:0008006" key="3">
    <source>
        <dbReference type="Google" id="ProtNLM"/>
    </source>
</evidence>
<name>A0AAV0UXD7_9STRA</name>
<organism evidence="1 2">
    <name type="scientific">Peronospora destructor</name>
    <dbReference type="NCBI Taxonomy" id="86335"/>
    <lineage>
        <taxon>Eukaryota</taxon>
        <taxon>Sar</taxon>
        <taxon>Stramenopiles</taxon>
        <taxon>Oomycota</taxon>
        <taxon>Peronosporomycetes</taxon>
        <taxon>Peronosporales</taxon>
        <taxon>Peronosporaceae</taxon>
        <taxon>Peronospora</taxon>
    </lineage>
</organism>
<evidence type="ECO:0000313" key="2">
    <source>
        <dbReference type="Proteomes" id="UP001162029"/>
    </source>
</evidence>
<protein>
    <recommendedName>
        <fullName evidence="3">Retrotransposon Copia-like N-terminal domain-containing protein</fullName>
    </recommendedName>
</protein>
<keyword evidence="2" id="KW-1185">Reference proteome</keyword>
<sequence length="133" mass="14876">MDAASAPTSRINKVDGSNFHTWKFKMQIPVNVQAQFSQGAGSHLSRVPLVRSANKAHDAWSRLEGHCEKKSLANKLFFRRRFFTAKMDEGDDVLQHINKLKTLTEQLDAVKAPVSEDDLVITLLGSLSDSYAF</sequence>
<dbReference type="EMBL" id="CANTFM010001431">
    <property type="protein sequence ID" value="CAI5739329.1"/>
    <property type="molecule type" value="Genomic_DNA"/>
</dbReference>
<dbReference type="Pfam" id="PF14223">
    <property type="entry name" value="Retrotran_gag_2"/>
    <property type="match status" value="1"/>
</dbReference>
<comment type="caution">
    <text evidence="1">The sequence shown here is derived from an EMBL/GenBank/DDBJ whole genome shotgun (WGS) entry which is preliminary data.</text>
</comment>
<evidence type="ECO:0000313" key="1">
    <source>
        <dbReference type="EMBL" id="CAI5739329.1"/>
    </source>
</evidence>
<dbReference type="AlphaFoldDB" id="A0AAV0UXD7"/>
<gene>
    <name evidence="1" type="ORF">PDE001_LOCUS7169</name>
</gene>
<accession>A0AAV0UXD7</accession>
<reference evidence="1" key="1">
    <citation type="submission" date="2022-12" db="EMBL/GenBank/DDBJ databases">
        <authorList>
            <person name="Webb A."/>
        </authorList>
    </citation>
    <scope>NUCLEOTIDE SEQUENCE</scope>
    <source>
        <strain evidence="1">Pd1</strain>
    </source>
</reference>